<proteinExistence type="predicted"/>
<reference evidence="3 4" key="1">
    <citation type="submission" date="2018-11" db="EMBL/GenBank/DDBJ databases">
        <authorList>
            <person name="Mardanov A.V."/>
            <person name="Ravin N.V."/>
            <person name="Dedysh S.N."/>
        </authorList>
    </citation>
    <scope>NUCLEOTIDE SEQUENCE [LARGE SCALE GENOMIC DNA]</scope>
    <source>
        <strain evidence="3 4">AF10</strain>
    </source>
</reference>
<reference evidence="4" key="2">
    <citation type="submission" date="2019-02" db="EMBL/GenBank/DDBJ databases">
        <title>Granulicella sibirica sp. nov., a psychrotolerant acidobacterium isolated from an organic soil layer in forested tundra, West Siberia.</title>
        <authorList>
            <person name="Oshkin I.Y."/>
            <person name="Kulichevskaya I.S."/>
            <person name="Rijpstra W.I.C."/>
            <person name="Sinninghe Damste J.S."/>
            <person name="Rakitin A.L."/>
            <person name="Ravin N.V."/>
            <person name="Dedysh S.N."/>
        </authorList>
    </citation>
    <scope>NUCLEOTIDE SEQUENCE [LARGE SCALE GENOMIC DNA]</scope>
    <source>
        <strain evidence="4">AF10</strain>
    </source>
</reference>
<evidence type="ECO:0000256" key="2">
    <source>
        <dbReference type="SAM" id="SignalP"/>
    </source>
</evidence>
<comment type="caution">
    <text evidence="3">The sequence shown here is derived from an EMBL/GenBank/DDBJ whole genome shotgun (WGS) entry which is preliminary data.</text>
</comment>
<feature type="chain" id="PRO_5020355017" evidence="2">
    <location>
        <begin position="21"/>
        <end position="260"/>
    </location>
</feature>
<keyword evidence="4" id="KW-1185">Reference proteome</keyword>
<feature type="compositionally biased region" description="Polar residues" evidence="1">
    <location>
        <begin position="43"/>
        <end position="63"/>
    </location>
</feature>
<dbReference type="RefSeq" id="WP_128911066.1">
    <property type="nucleotide sequence ID" value="NZ_RDSM01000001.1"/>
</dbReference>
<dbReference type="AlphaFoldDB" id="A0A4Q0T5A6"/>
<dbReference type="OrthoDB" id="123536at2"/>
<accession>A0A4Q0T5A6</accession>
<dbReference type="EMBL" id="RDSM01000001">
    <property type="protein sequence ID" value="RXH56796.1"/>
    <property type="molecule type" value="Genomic_DNA"/>
</dbReference>
<gene>
    <name evidence="3" type="ORF">GRAN_0106</name>
</gene>
<name>A0A4Q0T5A6_9BACT</name>
<evidence type="ECO:0000256" key="1">
    <source>
        <dbReference type="SAM" id="MobiDB-lite"/>
    </source>
</evidence>
<evidence type="ECO:0000313" key="3">
    <source>
        <dbReference type="EMBL" id="RXH56796.1"/>
    </source>
</evidence>
<evidence type="ECO:0000313" key="4">
    <source>
        <dbReference type="Proteomes" id="UP000289437"/>
    </source>
</evidence>
<protein>
    <submittedName>
        <fullName evidence="3">PE_PGRS family protein</fullName>
    </submittedName>
</protein>
<feature type="signal peptide" evidence="2">
    <location>
        <begin position="1"/>
        <end position="20"/>
    </location>
</feature>
<dbReference type="Proteomes" id="UP000289437">
    <property type="component" value="Unassembled WGS sequence"/>
</dbReference>
<sequence>MKHLAVAALVFAGITLPVCAQRGGGGHGSGFAGHSSGAMRGTSGISGARSFSPSPGYSGSRIASANRPGYSGSALRRGYSNGNRFRRPNGGGYGIGIPYVIPIWGSWADPGALGYGDNGYDSNGSPDPNANAYVDPNAYGDPNAGAAYPAYPAYQDGYAPGQPDQGQMPPPGPYAVPYQPLLPPVATLPQQPLRDEEPVTLVFRDGRPTQQIHNYALTRTTLVVMDGRRREIPLAQLDIPETERINREAGVEFTTLGVNR</sequence>
<feature type="region of interest" description="Disordered" evidence="1">
    <location>
        <begin position="42"/>
        <end position="69"/>
    </location>
</feature>
<keyword evidence="2" id="KW-0732">Signal</keyword>
<organism evidence="3 4">
    <name type="scientific">Granulicella sibirica</name>
    <dbReference type="NCBI Taxonomy" id="2479048"/>
    <lineage>
        <taxon>Bacteria</taxon>
        <taxon>Pseudomonadati</taxon>
        <taxon>Acidobacteriota</taxon>
        <taxon>Terriglobia</taxon>
        <taxon>Terriglobales</taxon>
        <taxon>Acidobacteriaceae</taxon>
        <taxon>Granulicella</taxon>
    </lineage>
</organism>